<evidence type="ECO:0000256" key="7">
    <source>
        <dbReference type="ARBA" id="ARBA00023163"/>
    </source>
</evidence>
<evidence type="ECO:0000313" key="12">
    <source>
        <dbReference type="Proteomes" id="UP000518288"/>
    </source>
</evidence>
<comment type="caution">
    <text evidence="11">The sequence shown here is derived from an EMBL/GenBank/DDBJ whole genome shotgun (WGS) entry which is preliminary data.</text>
</comment>
<dbReference type="PROSITE" id="PS50110">
    <property type="entry name" value="RESPONSE_REGULATORY"/>
    <property type="match status" value="1"/>
</dbReference>
<dbReference type="InterPro" id="IPR002197">
    <property type="entry name" value="HTH_Fis"/>
</dbReference>
<accession>A0A7Y9U6S8</accession>
<dbReference type="PANTHER" id="PTHR32071:SF57">
    <property type="entry name" value="C4-DICARBOXYLATE TRANSPORT TRANSCRIPTIONAL REGULATORY PROTEIN DCTD"/>
    <property type="match status" value="1"/>
</dbReference>
<dbReference type="PROSITE" id="PS00675">
    <property type="entry name" value="SIGMA54_INTERACT_1"/>
    <property type="match status" value="1"/>
</dbReference>
<dbReference type="Pfam" id="PF00072">
    <property type="entry name" value="Response_reg"/>
    <property type="match status" value="1"/>
</dbReference>
<dbReference type="PROSITE" id="PS00676">
    <property type="entry name" value="SIGMA54_INTERACT_2"/>
    <property type="match status" value="1"/>
</dbReference>
<dbReference type="PROSITE" id="PS50045">
    <property type="entry name" value="SIGMA54_INTERACT_4"/>
    <property type="match status" value="1"/>
</dbReference>
<dbReference type="GO" id="GO:0006355">
    <property type="term" value="P:regulation of DNA-templated transcription"/>
    <property type="evidence" value="ECO:0007669"/>
    <property type="project" value="InterPro"/>
</dbReference>
<dbReference type="PANTHER" id="PTHR32071">
    <property type="entry name" value="TRANSCRIPTIONAL REGULATORY PROTEIN"/>
    <property type="match status" value="1"/>
</dbReference>
<dbReference type="InterPro" id="IPR025662">
    <property type="entry name" value="Sigma_54_int_dom_ATP-bd_1"/>
</dbReference>
<dbReference type="InterPro" id="IPR025944">
    <property type="entry name" value="Sigma_54_int_dom_CS"/>
</dbReference>
<dbReference type="Gene3D" id="1.10.8.60">
    <property type="match status" value="1"/>
</dbReference>
<evidence type="ECO:0000259" key="9">
    <source>
        <dbReference type="PROSITE" id="PS50045"/>
    </source>
</evidence>
<dbReference type="FunFam" id="3.40.50.300:FF:000006">
    <property type="entry name" value="DNA-binding transcriptional regulator NtrC"/>
    <property type="match status" value="1"/>
</dbReference>
<dbReference type="InterPro" id="IPR009057">
    <property type="entry name" value="Homeodomain-like_sf"/>
</dbReference>
<gene>
    <name evidence="11" type="ORF">BDD16_002043</name>
</gene>
<protein>
    <submittedName>
        <fullName evidence="11">Two-component system C4-dicarboxylate transport response regulator DctD</fullName>
    </submittedName>
</protein>
<feature type="domain" description="Sigma-54 factor interaction" evidence="9">
    <location>
        <begin position="157"/>
        <end position="386"/>
    </location>
</feature>
<keyword evidence="6" id="KW-0238">DNA-binding</keyword>
<dbReference type="InterPro" id="IPR001789">
    <property type="entry name" value="Sig_transdc_resp-reg_receiver"/>
</dbReference>
<dbReference type="InterPro" id="IPR002078">
    <property type="entry name" value="Sigma_54_int"/>
</dbReference>
<dbReference type="PRINTS" id="PR01590">
    <property type="entry name" value="HTHFIS"/>
</dbReference>
<evidence type="ECO:0000256" key="2">
    <source>
        <dbReference type="ARBA" id="ARBA00022741"/>
    </source>
</evidence>
<dbReference type="SUPFAM" id="SSF52172">
    <property type="entry name" value="CheY-like"/>
    <property type="match status" value="1"/>
</dbReference>
<proteinExistence type="predicted"/>
<dbReference type="CDD" id="cd00009">
    <property type="entry name" value="AAA"/>
    <property type="match status" value="1"/>
</dbReference>
<dbReference type="Gene3D" id="3.40.50.300">
    <property type="entry name" value="P-loop containing nucleotide triphosphate hydrolases"/>
    <property type="match status" value="1"/>
</dbReference>
<keyword evidence="5" id="KW-0805">Transcription regulation</keyword>
<dbReference type="PROSITE" id="PS00688">
    <property type="entry name" value="SIGMA54_INTERACT_3"/>
    <property type="match status" value="1"/>
</dbReference>
<dbReference type="InterPro" id="IPR003593">
    <property type="entry name" value="AAA+_ATPase"/>
</dbReference>
<keyword evidence="1 8" id="KW-0597">Phosphoprotein</keyword>
<evidence type="ECO:0000256" key="4">
    <source>
        <dbReference type="ARBA" id="ARBA00023012"/>
    </source>
</evidence>
<keyword evidence="12" id="KW-1185">Reference proteome</keyword>
<feature type="modified residue" description="4-aspartylphosphate" evidence="8">
    <location>
        <position position="66"/>
    </location>
</feature>
<dbReference type="SUPFAM" id="SSF52540">
    <property type="entry name" value="P-loop containing nucleoside triphosphate hydrolases"/>
    <property type="match status" value="1"/>
</dbReference>
<evidence type="ECO:0000256" key="5">
    <source>
        <dbReference type="ARBA" id="ARBA00023015"/>
    </source>
</evidence>
<dbReference type="GO" id="GO:0000160">
    <property type="term" value="P:phosphorelay signal transduction system"/>
    <property type="evidence" value="ECO:0007669"/>
    <property type="project" value="UniProtKB-KW"/>
</dbReference>
<dbReference type="InterPro" id="IPR025943">
    <property type="entry name" value="Sigma_54_int_dom_ATP-bd_2"/>
</dbReference>
<keyword evidence="4" id="KW-0902">Two-component regulatory system</keyword>
<dbReference type="Proteomes" id="UP000518288">
    <property type="component" value="Unassembled WGS sequence"/>
</dbReference>
<sequence>MSTARPVPSVPSAHPIRIVYVEDDEDVRLGSVQALDLAGFAVDAHGSVEQARAQVQAGLPIVVVCDVRLPGMTGTEWLRELHALDPELPVILITGHGDIAMAVQAVQDGAYDFIEKPCSSERLVSVVRRAADQRQLLMEVHTLRRQLDGWQGIQATLIGRSAQMERVRQRVRALAAAPADVVIYGETGTGKDLVARCLHDHSARRRGHFVPVNCGGLPDNLVESELFGHEVGAFTGAVRRRIGKFEHAHGGTLFLDEIESMPLAVQVKLLRALHERSIERVGSNDPVAVDCRVIAASKEDLRLLSEQKKFRADLYYRLGVAFIELPPLRERREDIPLLFEHLTLQSARRYGLPAPVVDGTVLAALMAHHWPGNVRELRNVADRFVLGLLGDDITGALGAAGLQAPQRTLPEQVEQVERVLITEALRQHLGDVSAAARALGVPKQTLYDKRRRLQIDPAEFRAED</sequence>
<dbReference type="GO" id="GO:0043565">
    <property type="term" value="F:sequence-specific DNA binding"/>
    <property type="evidence" value="ECO:0007669"/>
    <property type="project" value="InterPro"/>
</dbReference>
<dbReference type="Gene3D" id="1.10.10.60">
    <property type="entry name" value="Homeodomain-like"/>
    <property type="match status" value="1"/>
</dbReference>
<organism evidence="11 12">
    <name type="scientific">Sphaerotilus montanus</name>
    <dbReference type="NCBI Taxonomy" id="522889"/>
    <lineage>
        <taxon>Bacteria</taxon>
        <taxon>Pseudomonadati</taxon>
        <taxon>Pseudomonadota</taxon>
        <taxon>Betaproteobacteria</taxon>
        <taxon>Burkholderiales</taxon>
        <taxon>Sphaerotilaceae</taxon>
        <taxon>Sphaerotilus</taxon>
    </lineage>
</organism>
<dbReference type="GO" id="GO:0005524">
    <property type="term" value="F:ATP binding"/>
    <property type="evidence" value="ECO:0007669"/>
    <property type="project" value="UniProtKB-KW"/>
</dbReference>
<keyword evidence="3" id="KW-0067">ATP-binding</keyword>
<dbReference type="AlphaFoldDB" id="A0A7Y9U6S8"/>
<dbReference type="SUPFAM" id="SSF46689">
    <property type="entry name" value="Homeodomain-like"/>
    <property type="match status" value="1"/>
</dbReference>
<dbReference type="Pfam" id="PF25601">
    <property type="entry name" value="AAA_lid_14"/>
    <property type="match status" value="1"/>
</dbReference>
<dbReference type="EMBL" id="JACCFH010000001">
    <property type="protein sequence ID" value="NYG33057.1"/>
    <property type="molecule type" value="Genomic_DNA"/>
</dbReference>
<dbReference type="InterPro" id="IPR011006">
    <property type="entry name" value="CheY-like_superfamily"/>
</dbReference>
<dbReference type="InterPro" id="IPR027417">
    <property type="entry name" value="P-loop_NTPase"/>
</dbReference>
<dbReference type="RefSeq" id="WP_179633867.1">
    <property type="nucleotide sequence ID" value="NZ_JACCFH010000001.1"/>
</dbReference>
<feature type="domain" description="Response regulatory" evidence="10">
    <location>
        <begin position="17"/>
        <end position="131"/>
    </location>
</feature>
<evidence type="ECO:0000256" key="6">
    <source>
        <dbReference type="ARBA" id="ARBA00023125"/>
    </source>
</evidence>
<evidence type="ECO:0000256" key="8">
    <source>
        <dbReference type="PROSITE-ProRule" id="PRU00169"/>
    </source>
</evidence>
<evidence type="ECO:0000313" key="11">
    <source>
        <dbReference type="EMBL" id="NYG33057.1"/>
    </source>
</evidence>
<dbReference type="SMART" id="SM00382">
    <property type="entry name" value="AAA"/>
    <property type="match status" value="1"/>
</dbReference>
<evidence type="ECO:0000256" key="1">
    <source>
        <dbReference type="ARBA" id="ARBA00022553"/>
    </source>
</evidence>
<evidence type="ECO:0000259" key="10">
    <source>
        <dbReference type="PROSITE" id="PS50110"/>
    </source>
</evidence>
<dbReference type="Pfam" id="PF00158">
    <property type="entry name" value="Sigma54_activat"/>
    <property type="match status" value="1"/>
</dbReference>
<keyword evidence="2" id="KW-0547">Nucleotide-binding</keyword>
<dbReference type="SMART" id="SM00448">
    <property type="entry name" value="REC"/>
    <property type="match status" value="1"/>
</dbReference>
<evidence type="ECO:0000256" key="3">
    <source>
        <dbReference type="ARBA" id="ARBA00022840"/>
    </source>
</evidence>
<dbReference type="CDD" id="cd17549">
    <property type="entry name" value="REC_DctD-like"/>
    <property type="match status" value="1"/>
</dbReference>
<dbReference type="Gene3D" id="3.40.50.2300">
    <property type="match status" value="1"/>
</dbReference>
<dbReference type="InterPro" id="IPR058031">
    <property type="entry name" value="AAA_lid_NorR"/>
</dbReference>
<name>A0A7Y9U6S8_9BURK</name>
<reference evidence="11 12" key="1">
    <citation type="submission" date="2020-07" db="EMBL/GenBank/DDBJ databases">
        <title>Genomic Encyclopedia of Archaeal and Bacterial Type Strains, Phase II (KMG-II): from individual species to whole genera.</title>
        <authorList>
            <person name="Goeker M."/>
        </authorList>
    </citation>
    <scope>NUCLEOTIDE SEQUENCE [LARGE SCALE GENOMIC DNA]</scope>
    <source>
        <strain evidence="11 12">DSM 21226</strain>
    </source>
</reference>
<dbReference type="FunFam" id="3.40.50.2300:FF:000018">
    <property type="entry name" value="DNA-binding transcriptional regulator NtrC"/>
    <property type="match status" value="1"/>
</dbReference>
<keyword evidence="7" id="KW-0804">Transcription</keyword>
<dbReference type="Pfam" id="PF02954">
    <property type="entry name" value="HTH_8"/>
    <property type="match status" value="1"/>
</dbReference>